<accession>A0ABR9M582</accession>
<protein>
    <submittedName>
        <fullName evidence="1">Uncharacterized protein</fullName>
    </submittedName>
</protein>
<organism evidence="1 2">
    <name type="scientific">Nonomuraea angiospora</name>
    <dbReference type="NCBI Taxonomy" id="46172"/>
    <lineage>
        <taxon>Bacteria</taxon>
        <taxon>Bacillati</taxon>
        <taxon>Actinomycetota</taxon>
        <taxon>Actinomycetes</taxon>
        <taxon>Streptosporangiales</taxon>
        <taxon>Streptosporangiaceae</taxon>
        <taxon>Nonomuraea</taxon>
    </lineage>
</organism>
<sequence length="31" mass="3858">MVRRVRGWYVWDRLQDTVCETCERLAMATRR</sequence>
<evidence type="ECO:0000313" key="1">
    <source>
        <dbReference type="EMBL" id="MBE1587698.1"/>
    </source>
</evidence>
<name>A0ABR9M582_9ACTN</name>
<keyword evidence="2" id="KW-1185">Reference proteome</keyword>
<dbReference type="EMBL" id="JADBEK010000001">
    <property type="protein sequence ID" value="MBE1587698.1"/>
    <property type="molecule type" value="Genomic_DNA"/>
</dbReference>
<comment type="caution">
    <text evidence="1">The sequence shown here is derived from an EMBL/GenBank/DDBJ whole genome shotgun (WGS) entry which is preliminary data.</text>
</comment>
<reference evidence="1 2" key="1">
    <citation type="submission" date="2020-10" db="EMBL/GenBank/DDBJ databases">
        <title>Sequencing the genomes of 1000 actinobacteria strains.</title>
        <authorList>
            <person name="Klenk H.-P."/>
        </authorList>
    </citation>
    <scope>NUCLEOTIDE SEQUENCE [LARGE SCALE GENOMIC DNA]</scope>
    <source>
        <strain evidence="1 2">DSM 43173</strain>
    </source>
</reference>
<proteinExistence type="predicted"/>
<dbReference type="Proteomes" id="UP000633509">
    <property type="component" value="Unassembled WGS sequence"/>
</dbReference>
<evidence type="ECO:0000313" key="2">
    <source>
        <dbReference type="Proteomes" id="UP000633509"/>
    </source>
</evidence>
<gene>
    <name evidence="1" type="ORF">H4W80_005956</name>
</gene>